<dbReference type="AlphaFoldDB" id="J3JG37"/>
<evidence type="ECO:0000313" key="2">
    <source>
        <dbReference type="EMBL" id="EJN59751.1"/>
    </source>
</evidence>
<comment type="caution">
    <text evidence="2">The sequence shown here is derived from an EMBL/GenBank/DDBJ whole genome shotgun (WGS) entry which is preliminary data.</text>
</comment>
<reference evidence="2 3" key="1">
    <citation type="journal article" date="2012" name="J. Bacteriol.">
        <title>Draft Genome Sequence of the Extremely Halophilic Archaeon Halogranum salarium B-1T.</title>
        <authorList>
            <person name="Kim K.K."/>
            <person name="Lee K.C."/>
            <person name="Lee J.S."/>
        </authorList>
    </citation>
    <scope>NUCLEOTIDE SEQUENCE [LARGE SCALE GENOMIC DNA]</scope>
    <source>
        <strain evidence="2 3">B-1</strain>
    </source>
</reference>
<accession>J3JG37</accession>
<gene>
    <name evidence="2" type="ORF">HSB1_19090</name>
</gene>
<evidence type="ECO:0000313" key="3">
    <source>
        <dbReference type="Proteomes" id="UP000007813"/>
    </source>
</evidence>
<name>J3JG37_9EURY</name>
<dbReference type="Proteomes" id="UP000007813">
    <property type="component" value="Unassembled WGS sequence"/>
</dbReference>
<feature type="region of interest" description="Disordered" evidence="1">
    <location>
        <begin position="30"/>
        <end position="97"/>
    </location>
</feature>
<feature type="compositionally biased region" description="Basic residues" evidence="1">
    <location>
        <begin position="64"/>
        <end position="80"/>
    </location>
</feature>
<evidence type="ECO:0000256" key="1">
    <source>
        <dbReference type="SAM" id="MobiDB-lite"/>
    </source>
</evidence>
<organism evidence="2 3">
    <name type="scientific">Halogranum salarium B-1</name>
    <dbReference type="NCBI Taxonomy" id="1210908"/>
    <lineage>
        <taxon>Archaea</taxon>
        <taxon>Methanobacteriati</taxon>
        <taxon>Methanobacteriota</taxon>
        <taxon>Stenosarchaea group</taxon>
        <taxon>Halobacteria</taxon>
        <taxon>Halobacteriales</taxon>
        <taxon>Haloferacaceae</taxon>
    </lineage>
</organism>
<feature type="compositionally biased region" description="Basic and acidic residues" evidence="1">
    <location>
        <begin position="30"/>
        <end position="44"/>
    </location>
</feature>
<dbReference type="EMBL" id="ALJD01000004">
    <property type="protein sequence ID" value="EJN59751.1"/>
    <property type="molecule type" value="Genomic_DNA"/>
</dbReference>
<proteinExistence type="predicted"/>
<sequence>MSEIDTEQELTRAEVASYLREFADQLDSKGLTREHTVRRLADRPTKRRVPPVPTRRMRTERPRRPASRRRSRQERRRPRRQTTTTTPPPTTLESTTA</sequence>
<protein>
    <submittedName>
        <fullName evidence="2">Uncharacterized protein</fullName>
    </submittedName>
</protein>